<evidence type="ECO:0000313" key="2">
    <source>
        <dbReference type="EMBL" id="CAA9235936.1"/>
    </source>
</evidence>
<feature type="transmembrane region" description="Helical" evidence="1">
    <location>
        <begin position="45"/>
        <end position="62"/>
    </location>
</feature>
<sequence>MTNIPLSKVEIVILYLIFGLITFGIVLSRTDLYWFEFTYTAEDSFIEWMTVLPLLLSLAITLRRLVRVYSRGHWLFAGIMLGLAAFCFFAAGEELSWGQRLFKLQSSAFFQENNSQRETNFHNLIINGYSINLLVFSRLIILMAVFYLLVLPQLYQRKAFIRKWVDRAGLPVARGYQVLAFLAVFALISLCPSGKRAELLEFGGCFLFYLLVRYPLNAHIYTLAPKPR</sequence>
<feature type="transmembrane region" description="Helical" evidence="1">
    <location>
        <begin position="129"/>
        <end position="151"/>
    </location>
</feature>
<feature type="transmembrane region" description="Helical" evidence="1">
    <location>
        <begin position="74"/>
        <end position="92"/>
    </location>
</feature>
<reference evidence="2" key="1">
    <citation type="submission" date="2020-02" db="EMBL/GenBank/DDBJ databases">
        <authorList>
            <person name="Meier V. D."/>
        </authorList>
    </citation>
    <scope>NUCLEOTIDE SEQUENCE</scope>
    <source>
        <strain evidence="2">AVDCRST_MAG95</strain>
    </source>
</reference>
<feature type="transmembrane region" description="Helical" evidence="1">
    <location>
        <begin position="172"/>
        <end position="190"/>
    </location>
</feature>
<evidence type="ECO:0000256" key="1">
    <source>
        <dbReference type="SAM" id="Phobius"/>
    </source>
</evidence>
<accession>A0A6J4HZI5</accession>
<keyword evidence="1" id="KW-1133">Transmembrane helix</keyword>
<proteinExistence type="predicted"/>
<keyword evidence="1" id="KW-0472">Membrane</keyword>
<name>A0A6J4HZI5_9BACT</name>
<dbReference type="AlphaFoldDB" id="A0A6J4HZI5"/>
<gene>
    <name evidence="2" type="ORF">AVDCRST_MAG95-1212</name>
</gene>
<protein>
    <submittedName>
        <fullName evidence="2">Uncharacterized protein</fullName>
    </submittedName>
</protein>
<feature type="transmembrane region" description="Helical" evidence="1">
    <location>
        <begin position="12"/>
        <end position="30"/>
    </location>
</feature>
<feature type="transmembrane region" description="Helical" evidence="1">
    <location>
        <begin position="206"/>
        <end position="224"/>
    </location>
</feature>
<dbReference type="EMBL" id="CADCTJ010000376">
    <property type="protein sequence ID" value="CAA9235936.1"/>
    <property type="molecule type" value="Genomic_DNA"/>
</dbReference>
<keyword evidence="1" id="KW-0812">Transmembrane</keyword>
<organism evidence="2">
    <name type="scientific">uncultured Adhaeribacter sp</name>
    <dbReference type="NCBI Taxonomy" id="448109"/>
    <lineage>
        <taxon>Bacteria</taxon>
        <taxon>Pseudomonadati</taxon>
        <taxon>Bacteroidota</taxon>
        <taxon>Cytophagia</taxon>
        <taxon>Cytophagales</taxon>
        <taxon>Hymenobacteraceae</taxon>
        <taxon>Adhaeribacter</taxon>
        <taxon>environmental samples</taxon>
    </lineage>
</organism>